<evidence type="ECO:0000313" key="3">
    <source>
        <dbReference type="Proteomes" id="UP000092665"/>
    </source>
</evidence>
<feature type="domain" description="Baseplate protein J-like barrel" evidence="1">
    <location>
        <begin position="95"/>
        <end position="171"/>
    </location>
</feature>
<dbReference type="InterPro" id="IPR052399">
    <property type="entry name" value="Phage_Baseplate_Assmbl_Protein"/>
</dbReference>
<dbReference type="RefSeq" id="WP_065391073.1">
    <property type="nucleotide sequence ID" value="NZ_CAWMQN010000077.1"/>
</dbReference>
<comment type="caution">
    <text evidence="2">The sequence shown here is derived from an EMBL/GenBank/DDBJ whole genome shotgun (WGS) entry which is preliminary data.</text>
</comment>
<name>A0A1B8YFV7_9GAMM</name>
<sequence>MAEITRNGAKGQTLNEYLTVMRQRYLAIDDGWNINPESPDGLAIAAWCEALANLDEGVIAAYHSADPNSAAGQQLDRIAAFAGIKRNKATLSTSTVIFRGVPTTLIQERTLVRNRITNTLWATDNNVIIDESGTATVNVTCTTSGSQTANIGTLTIIATPIGGVTAVNNETSESPGRDIESDNAFRIRRNESVALPGSNQVDNMYAALVNIDGVKQARIYENDNSQVDENGVKEHSMAIFADGGSVNDIINAIAAKKNPGCGLNKYNTFPNKITEDTKTPLGNPVSVTFFRPELVPIYVRVEISSSNKFDDENIKRAIVHYTTYGFDETRGFSKLGFRIGESVGAGRIFTPVNYIIADNGFVNSITVGKSWDQTRGVVNVKFNQLGVFATENIEVVYV</sequence>
<evidence type="ECO:0000313" key="2">
    <source>
        <dbReference type="EMBL" id="OCA53960.1"/>
    </source>
</evidence>
<gene>
    <name evidence="2" type="ORF">Phpb_03064</name>
</gene>
<dbReference type="PANTHER" id="PTHR37829">
    <property type="entry name" value="PHAGE-LIKE ELEMENT PBSX PROTEIN XKDT"/>
    <property type="match status" value="1"/>
</dbReference>
<dbReference type="EMBL" id="LOIC01000077">
    <property type="protein sequence ID" value="OCA53960.1"/>
    <property type="molecule type" value="Genomic_DNA"/>
</dbReference>
<keyword evidence="3" id="KW-1185">Reference proteome</keyword>
<dbReference type="Proteomes" id="UP000092665">
    <property type="component" value="Unassembled WGS sequence"/>
</dbReference>
<dbReference type="AlphaFoldDB" id="A0A1B8YFV7"/>
<reference evidence="3" key="1">
    <citation type="submission" date="2015-11" db="EMBL/GenBank/DDBJ databases">
        <authorList>
            <person name="Tobias N.J."/>
            <person name="Mishra B."/>
            <person name="Gupta D.K."/>
            <person name="Thines M."/>
            <person name="Stinear T.P."/>
            <person name="Bode H.B."/>
        </authorList>
    </citation>
    <scope>NUCLEOTIDE SEQUENCE [LARGE SCALE GENOMIC DNA]</scope>
    <source>
        <strain evidence="3">PB45.5</strain>
    </source>
</reference>
<organism evidence="2 3">
    <name type="scientific">Photorhabdus namnaonensis</name>
    <dbReference type="NCBI Taxonomy" id="1851568"/>
    <lineage>
        <taxon>Bacteria</taxon>
        <taxon>Pseudomonadati</taxon>
        <taxon>Pseudomonadota</taxon>
        <taxon>Gammaproteobacteria</taxon>
        <taxon>Enterobacterales</taxon>
        <taxon>Morganellaceae</taxon>
        <taxon>Photorhabdus</taxon>
    </lineage>
</organism>
<dbReference type="InterPro" id="IPR006949">
    <property type="entry name" value="Barrel_Baseplate_J-like"/>
</dbReference>
<protein>
    <submittedName>
        <fullName evidence="2">Baseplate J-like protein</fullName>
    </submittedName>
</protein>
<dbReference type="PATRIC" id="fig|29488.15.peg.3366"/>
<dbReference type="Pfam" id="PF04865">
    <property type="entry name" value="Baseplate_J"/>
    <property type="match status" value="1"/>
</dbReference>
<proteinExistence type="predicted"/>
<dbReference type="PANTHER" id="PTHR37829:SF3">
    <property type="entry name" value="PROTEIN JAYE-RELATED"/>
    <property type="match status" value="1"/>
</dbReference>
<evidence type="ECO:0000259" key="1">
    <source>
        <dbReference type="Pfam" id="PF04865"/>
    </source>
</evidence>
<accession>A0A1B8YFV7</accession>